<evidence type="ECO:0000313" key="2">
    <source>
        <dbReference type="EMBL" id="QBO58351.1"/>
    </source>
</evidence>
<dbReference type="PANTHER" id="PTHR34203">
    <property type="entry name" value="METHYLTRANSFERASE, FKBM FAMILY PROTEIN"/>
    <property type="match status" value="1"/>
</dbReference>
<dbReference type="EMBL" id="CP037954">
    <property type="protein sequence ID" value="QBO58351.1"/>
    <property type="molecule type" value="Genomic_DNA"/>
</dbReference>
<dbReference type="AlphaFoldDB" id="A0A4P6ZFH6"/>
<accession>A0A4P6ZFH6</accession>
<keyword evidence="3" id="KW-1185">Reference proteome</keyword>
<gene>
    <name evidence="2" type="ORF">NBC122_01536</name>
</gene>
<dbReference type="InterPro" id="IPR052514">
    <property type="entry name" value="SAM-dependent_MTase"/>
</dbReference>
<name>A0A4P6ZFH6_9FLAO</name>
<dbReference type="InterPro" id="IPR006342">
    <property type="entry name" value="FkbM_mtfrase"/>
</dbReference>
<dbReference type="OrthoDB" id="9812600at2"/>
<dbReference type="Gene3D" id="3.40.50.150">
    <property type="entry name" value="Vaccinia Virus protein VP39"/>
    <property type="match status" value="1"/>
</dbReference>
<dbReference type="PANTHER" id="PTHR34203:SF15">
    <property type="entry name" value="SLL1173 PROTEIN"/>
    <property type="match status" value="1"/>
</dbReference>
<reference evidence="2 3" key="1">
    <citation type="submission" date="2019-03" db="EMBL/GenBank/DDBJ databases">
        <authorList>
            <person name="Kim H."/>
            <person name="Yu S.-M."/>
        </authorList>
    </citation>
    <scope>NUCLEOTIDE SEQUENCE [LARGE SCALE GENOMIC DNA]</scope>
    <source>
        <strain evidence="2 3">NBC122</strain>
    </source>
</reference>
<proteinExistence type="predicted"/>
<evidence type="ECO:0000313" key="3">
    <source>
        <dbReference type="Proteomes" id="UP000294419"/>
    </source>
</evidence>
<dbReference type="Pfam" id="PF05050">
    <property type="entry name" value="Methyltransf_21"/>
    <property type="match status" value="1"/>
</dbReference>
<protein>
    <recommendedName>
        <fullName evidence="1">Methyltransferase FkbM domain-containing protein</fullName>
    </recommendedName>
</protein>
<dbReference type="Proteomes" id="UP000294419">
    <property type="component" value="Chromosome"/>
</dbReference>
<organism evidence="2 3">
    <name type="scientific">Chryseobacterium salivictor</name>
    <dbReference type="NCBI Taxonomy" id="2547600"/>
    <lineage>
        <taxon>Bacteria</taxon>
        <taxon>Pseudomonadati</taxon>
        <taxon>Bacteroidota</taxon>
        <taxon>Flavobacteriia</taxon>
        <taxon>Flavobacteriales</taxon>
        <taxon>Weeksellaceae</taxon>
        <taxon>Chryseobacterium group</taxon>
        <taxon>Chryseobacterium</taxon>
    </lineage>
</organism>
<dbReference type="RefSeq" id="WP_133439791.1">
    <property type="nucleotide sequence ID" value="NZ_CP037954.1"/>
</dbReference>
<evidence type="ECO:0000259" key="1">
    <source>
        <dbReference type="Pfam" id="PF05050"/>
    </source>
</evidence>
<dbReference type="SUPFAM" id="SSF53335">
    <property type="entry name" value="S-adenosyl-L-methionine-dependent methyltransferases"/>
    <property type="match status" value="1"/>
</dbReference>
<dbReference type="NCBIfam" id="TIGR01444">
    <property type="entry name" value="fkbM_fam"/>
    <property type="match status" value="1"/>
</dbReference>
<dbReference type="KEGG" id="csal:NBC122_01536"/>
<dbReference type="InterPro" id="IPR029063">
    <property type="entry name" value="SAM-dependent_MTases_sf"/>
</dbReference>
<sequence>MMKIIQDLKSLLLQILQLIKNYLDRNKTNIKTGITTAEVNRISNLASLQENKAKLFSKDFYFSDNNGFLHSLNEIFDQEVYKFNSDNQAPLIIDCGSNYGLSILYLKKLFPKSRIIAFEPDAKIFQILNRNIINYNLKDVELHNEAVWTVDTDLNFYSEGSLGGRISNAEQNHYTVKAIDFKKYLNQKIDFLKMDIEGAENSVIFDIKDYLKNVDKLFLEYHGIVGENQNLGDILNMLSSVGFQYYIRVAGETMRYPFCGERPKIFNQQLNIFCYRN</sequence>
<feature type="domain" description="Methyltransferase FkbM" evidence="1">
    <location>
        <begin position="94"/>
        <end position="245"/>
    </location>
</feature>